<evidence type="ECO:0000313" key="2">
    <source>
        <dbReference type="Proteomes" id="UP000478052"/>
    </source>
</evidence>
<gene>
    <name evidence="1" type="ORF">FWK35_00032748</name>
</gene>
<dbReference type="AlphaFoldDB" id="A0A6G0Z4W4"/>
<protein>
    <submittedName>
        <fullName evidence="1">Zinc finger MYM-type protein 6-like</fullName>
    </submittedName>
</protein>
<name>A0A6G0Z4W4_APHCR</name>
<keyword evidence="2" id="KW-1185">Reference proteome</keyword>
<evidence type="ECO:0000313" key="1">
    <source>
        <dbReference type="EMBL" id="KAF0765573.1"/>
    </source>
</evidence>
<dbReference type="EMBL" id="VUJU01001371">
    <property type="protein sequence ID" value="KAF0765573.1"/>
    <property type="molecule type" value="Genomic_DNA"/>
</dbReference>
<reference evidence="1 2" key="1">
    <citation type="submission" date="2019-08" db="EMBL/GenBank/DDBJ databases">
        <title>Whole genome of Aphis craccivora.</title>
        <authorList>
            <person name="Voronova N.V."/>
            <person name="Shulinski R.S."/>
            <person name="Bandarenka Y.V."/>
            <person name="Zhorov D.G."/>
            <person name="Warner D."/>
        </authorList>
    </citation>
    <scope>NUCLEOTIDE SEQUENCE [LARGE SCALE GENOMIC DNA]</scope>
    <source>
        <strain evidence="1">180601</strain>
        <tissue evidence="1">Whole Body</tissue>
    </source>
</reference>
<proteinExistence type="predicted"/>
<comment type="caution">
    <text evidence="1">The sequence shown here is derived from an EMBL/GenBank/DDBJ whole genome shotgun (WGS) entry which is preliminary data.</text>
</comment>
<sequence length="35" mass="4012">MPVMSCFCGISLPKLSMVKIKLRSCVTQYRLESMM</sequence>
<dbReference type="Proteomes" id="UP000478052">
    <property type="component" value="Unassembled WGS sequence"/>
</dbReference>
<accession>A0A6G0Z4W4</accession>
<organism evidence="1 2">
    <name type="scientific">Aphis craccivora</name>
    <name type="common">Cowpea aphid</name>
    <dbReference type="NCBI Taxonomy" id="307492"/>
    <lineage>
        <taxon>Eukaryota</taxon>
        <taxon>Metazoa</taxon>
        <taxon>Ecdysozoa</taxon>
        <taxon>Arthropoda</taxon>
        <taxon>Hexapoda</taxon>
        <taxon>Insecta</taxon>
        <taxon>Pterygota</taxon>
        <taxon>Neoptera</taxon>
        <taxon>Paraneoptera</taxon>
        <taxon>Hemiptera</taxon>
        <taxon>Sternorrhyncha</taxon>
        <taxon>Aphidomorpha</taxon>
        <taxon>Aphidoidea</taxon>
        <taxon>Aphididae</taxon>
        <taxon>Aphidini</taxon>
        <taxon>Aphis</taxon>
        <taxon>Aphis</taxon>
    </lineage>
</organism>